<name>A0A8J6U9P7_9FLAO</name>
<evidence type="ECO:0000256" key="2">
    <source>
        <dbReference type="ARBA" id="ARBA00022448"/>
    </source>
</evidence>
<dbReference type="SUPFAM" id="SSF111369">
    <property type="entry name" value="HlyD-like secretion proteins"/>
    <property type="match status" value="1"/>
</dbReference>
<sequence>MKYIHIIIALFTIMACKNSENNMTPVAEEHMREDIVVTQQQFETEQMQLGKLEAHTFNRNIVTSGVIDVPPHNRATISSFVDGYITKTPLLIGDQVKKGQHLVSLENPEFIEIQQRYLEIAEQLNYLKSEFNRQRTLFDENITSEKNFLKAQSTYKSVLAEYNGLNKKLKMLNINPESVLQGQFTSSINIYSPINGYVTKVEVSNGIHVSPSDMIMEIIDTDHIHLELSVFEKDVLRLKKGQKITFKIPEASNQNFDAEVHLVGTTIDEKNRFVKVHAHILDESQANFIVGMFVEANIISGAEDKPALPKDALIEYEGAMYALVLEDKNNGNYTFEKVKINLGQQNETYAEILNANDLTNKTVLTQGGYMLLAEEGGGHDH</sequence>
<dbReference type="GO" id="GO:0030313">
    <property type="term" value="C:cell envelope"/>
    <property type="evidence" value="ECO:0007669"/>
    <property type="project" value="TreeGrafter"/>
</dbReference>
<feature type="domain" description="CusB-like barrel-sandwich hybrid" evidence="3">
    <location>
        <begin position="76"/>
        <end position="218"/>
    </location>
</feature>
<reference evidence="5" key="2">
    <citation type="submission" date="2020-09" db="EMBL/GenBank/DDBJ databases">
        <authorList>
            <person name="Wu Z."/>
        </authorList>
    </citation>
    <scope>NUCLEOTIDE SEQUENCE</scope>
    <source>
        <strain evidence="5">SC17</strain>
    </source>
</reference>
<evidence type="ECO:0000259" key="3">
    <source>
        <dbReference type="Pfam" id="PF25919"/>
    </source>
</evidence>
<gene>
    <name evidence="5" type="ORF">ICJ84_01130</name>
</gene>
<comment type="caution">
    <text evidence="5">The sequence shown here is derived from an EMBL/GenBank/DDBJ whole genome shotgun (WGS) entry which is preliminary data.</text>
</comment>
<dbReference type="Pfam" id="PF25919">
    <property type="entry name" value="BSH_CusB"/>
    <property type="match status" value="1"/>
</dbReference>
<reference evidence="5" key="1">
    <citation type="journal article" date="2013" name="Int. J. Syst. Evol. Microbiol.">
        <title>Aestuariibaculum suncheonense gen. nov., sp. nov., a marine bacterium of the family Flavobacteriaceae isolated from a tidal flat and emended descriptions of the genera Gaetbulibacter and Tamlana.</title>
        <authorList>
            <person name="Jeong S.H."/>
            <person name="Park M.S."/>
            <person name="Jin H.M."/>
            <person name="Lee K."/>
            <person name="Park W."/>
            <person name="Jeon C.O."/>
        </authorList>
    </citation>
    <scope>NUCLEOTIDE SEQUENCE</scope>
    <source>
        <strain evidence="5">SC17</strain>
    </source>
</reference>
<dbReference type="RefSeq" id="WP_188214523.1">
    <property type="nucleotide sequence ID" value="NZ_BAABGH010000004.1"/>
</dbReference>
<accession>A0A8J6U9P7</accession>
<dbReference type="PANTHER" id="PTHR30097">
    <property type="entry name" value="CATION EFFLUX SYSTEM PROTEIN CUSB"/>
    <property type="match status" value="1"/>
</dbReference>
<dbReference type="GO" id="GO:0016020">
    <property type="term" value="C:membrane"/>
    <property type="evidence" value="ECO:0007669"/>
    <property type="project" value="InterPro"/>
</dbReference>
<dbReference type="GO" id="GO:0060003">
    <property type="term" value="P:copper ion export"/>
    <property type="evidence" value="ECO:0007669"/>
    <property type="project" value="TreeGrafter"/>
</dbReference>
<dbReference type="InterPro" id="IPR058792">
    <property type="entry name" value="Beta-barrel_RND_2"/>
</dbReference>
<proteinExistence type="inferred from homology"/>
<keyword evidence="2" id="KW-0813">Transport</keyword>
<dbReference type="InterPro" id="IPR058790">
    <property type="entry name" value="BSH_CusB"/>
</dbReference>
<dbReference type="PANTHER" id="PTHR30097:SF4">
    <property type="entry name" value="SLR6042 PROTEIN"/>
    <property type="match status" value="1"/>
</dbReference>
<dbReference type="GO" id="GO:0015679">
    <property type="term" value="P:plasma membrane copper ion transport"/>
    <property type="evidence" value="ECO:0007669"/>
    <property type="project" value="TreeGrafter"/>
</dbReference>
<dbReference type="Pfam" id="PF25954">
    <property type="entry name" value="Beta-barrel_RND_2"/>
    <property type="match status" value="1"/>
</dbReference>
<evidence type="ECO:0000313" key="5">
    <source>
        <dbReference type="EMBL" id="MBD0834030.1"/>
    </source>
</evidence>
<evidence type="ECO:0000259" key="4">
    <source>
        <dbReference type="Pfam" id="PF25954"/>
    </source>
</evidence>
<keyword evidence="6" id="KW-1185">Reference proteome</keyword>
<dbReference type="NCBIfam" id="TIGR01730">
    <property type="entry name" value="RND_mfp"/>
    <property type="match status" value="1"/>
</dbReference>
<dbReference type="AlphaFoldDB" id="A0A8J6U9P7"/>
<organism evidence="5 6">
    <name type="scientific">Aestuariibaculum suncheonense</name>
    <dbReference type="NCBI Taxonomy" id="1028745"/>
    <lineage>
        <taxon>Bacteria</taxon>
        <taxon>Pseudomonadati</taxon>
        <taxon>Bacteroidota</taxon>
        <taxon>Flavobacteriia</taxon>
        <taxon>Flavobacteriales</taxon>
        <taxon>Flavobacteriaceae</taxon>
    </lineage>
</organism>
<comment type="similarity">
    <text evidence="1">Belongs to the membrane fusion protein (MFP) (TC 8.A.1) family.</text>
</comment>
<dbReference type="Gene3D" id="2.40.50.100">
    <property type="match status" value="1"/>
</dbReference>
<dbReference type="Gene3D" id="2.40.30.170">
    <property type="match status" value="1"/>
</dbReference>
<evidence type="ECO:0000313" key="6">
    <source>
        <dbReference type="Proteomes" id="UP000602057"/>
    </source>
</evidence>
<feature type="domain" description="CusB-like beta-barrel" evidence="4">
    <location>
        <begin position="226"/>
        <end position="299"/>
    </location>
</feature>
<dbReference type="Gene3D" id="1.10.287.470">
    <property type="entry name" value="Helix hairpin bin"/>
    <property type="match status" value="1"/>
</dbReference>
<dbReference type="PROSITE" id="PS51257">
    <property type="entry name" value="PROKAR_LIPOPROTEIN"/>
    <property type="match status" value="1"/>
</dbReference>
<dbReference type="InterPro" id="IPR051909">
    <property type="entry name" value="MFP_Cation_Efflux"/>
</dbReference>
<dbReference type="InterPro" id="IPR006143">
    <property type="entry name" value="RND_pump_MFP"/>
</dbReference>
<dbReference type="EMBL" id="JACVXC010000001">
    <property type="protein sequence ID" value="MBD0834030.1"/>
    <property type="molecule type" value="Genomic_DNA"/>
</dbReference>
<dbReference type="GO" id="GO:0022857">
    <property type="term" value="F:transmembrane transporter activity"/>
    <property type="evidence" value="ECO:0007669"/>
    <property type="project" value="InterPro"/>
</dbReference>
<protein>
    <submittedName>
        <fullName evidence="5">Efflux RND transporter periplasmic adaptor subunit</fullName>
    </submittedName>
</protein>
<dbReference type="Proteomes" id="UP000602057">
    <property type="component" value="Unassembled WGS sequence"/>
</dbReference>
<evidence type="ECO:0000256" key="1">
    <source>
        <dbReference type="ARBA" id="ARBA00009477"/>
    </source>
</evidence>